<evidence type="ECO:0000313" key="2">
    <source>
        <dbReference type="Proteomes" id="UP000680706"/>
    </source>
</evidence>
<organism evidence="1 2">
    <name type="scientific">Pseudovibrio brasiliensis</name>
    <dbReference type="NCBI Taxonomy" id="1898042"/>
    <lineage>
        <taxon>Bacteria</taxon>
        <taxon>Pseudomonadati</taxon>
        <taxon>Pseudomonadota</taxon>
        <taxon>Alphaproteobacteria</taxon>
        <taxon>Hyphomicrobiales</taxon>
        <taxon>Stappiaceae</taxon>
        <taxon>Pseudovibrio</taxon>
    </lineage>
</organism>
<dbReference type="Proteomes" id="UP000680706">
    <property type="component" value="Chromosome"/>
</dbReference>
<dbReference type="EMBL" id="CP074126">
    <property type="protein sequence ID" value="QUS57361.1"/>
    <property type="molecule type" value="Genomic_DNA"/>
</dbReference>
<reference evidence="1 2" key="1">
    <citation type="journal article" date="2021" name="Angew. Chem. Int. Ed. Engl.">
        <title>A novel family of nonribosomal peptides modulate collective behavior in Pseudovibrio bacteria isolated from marine sponges.</title>
        <authorList>
            <person name="Ioca L.P."/>
            <person name="Dai Y."/>
            <person name="Kunakom S."/>
            <person name="Diaz-Espinosa J."/>
            <person name="Krunic A."/>
            <person name="Crnkovic C.M."/>
            <person name="Orjala J."/>
            <person name="Sanchez L.M."/>
            <person name="Ferreira A.G."/>
            <person name="Berlinck R.G.S."/>
            <person name="Eustaquio A.S."/>
        </authorList>
    </citation>
    <scope>NUCLEOTIDE SEQUENCE [LARGE SCALE GENOMIC DNA]</scope>
    <source>
        <strain evidence="1 2">Ab134</strain>
    </source>
</reference>
<name>A0ABX8AUJ3_9HYPH</name>
<evidence type="ECO:0008006" key="3">
    <source>
        <dbReference type="Google" id="ProtNLM"/>
    </source>
</evidence>
<keyword evidence="2" id="KW-1185">Reference proteome</keyword>
<evidence type="ECO:0000313" key="1">
    <source>
        <dbReference type="EMBL" id="QUS57361.1"/>
    </source>
</evidence>
<sequence>MSDYYDQPEGQSLSLKHAGRSFIAWSAVDLKAAGVPQDVIDEAQKAARLTTIKAECRKRIYAQASAETQMNMATAAAAIAGKDAADRSAAEATVLASTKAALDWVGVMRAKVVELAEDPDINFTLDASWPVCPPEVVALTELF</sequence>
<proteinExistence type="predicted"/>
<protein>
    <recommendedName>
        <fullName evidence="3">Caudovirales tail fiber assembly protein</fullName>
    </recommendedName>
</protein>
<accession>A0ABX8AUJ3</accession>
<dbReference type="RefSeq" id="WP_075699032.1">
    <property type="nucleotide sequence ID" value="NZ_CP074126.1"/>
</dbReference>
<gene>
    <name evidence="1" type="ORF">KGB56_08210</name>
</gene>